<dbReference type="EMBL" id="CYGY02000094">
    <property type="protein sequence ID" value="SIT50804.1"/>
    <property type="molecule type" value="Genomic_DNA"/>
</dbReference>
<accession>A0A1N7STX3</accession>
<evidence type="ECO:0000313" key="1">
    <source>
        <dbReference type="EMBL" id="SIT50804.1"/>
    </source>
</evidence>
<organism evidence="1 2">
    <name type="scientific">Paraburkholderia piptadeniae</name>
    <dbReference type="NCBI Taxonomy" id="1701573"/>
    <lineage>
        <taxon>Bacteria</taxon>
        <taxon>Pseudomonadati</taxon>
        <taxon>Pseudomonadota</taxon>
        <taxon>Betaproteobacteria</taxon>
        <taxon>Burkholderiales</taxon>
        <taxon>Burkholderiaceae</taxon>
        <taxon>Paraburkholderia</taxon>
    </lineage>
</organism>
<dbReference type="Proteomes" id="UP000195569">
    <property type="component" value="Unassembled WGS sequence"/>
</dbReference>
<proteinExistence type="predicted"/>
<sequence>MNMLASRFSRNALALRSDYPLSNDEIAEVAPSILAHSAHESRSERYSYIPTVDVLDALRKEGFQPFMVCQTRVRDDGRRAYTKHMLRLRHADEISGSEANEIILLNSHDGTSSYQMIAGMFRFVCKNGIVCGDNVSDIRVPHKGDVVGQVIDGAFKVLDSFEGVTRQREGMAATSLDEGEQMAFARAALALRYDDDKPAPITERQLLAPRRVEDHASDLWRTFQRVQENMLRGGLHGRTPNGRATTTRAVTGIDQNIRLNRALWVLADELRRLRG</sequence>
<reference evidence="1" key="1">
    <citation type="submission" date="2016-12" db="EMBL/GenBank/DDBJ databases">
        <authorList>
            <person name="Moulin L."/>
        </authorList>
    </citation>
    <scope>NUCLEOTIDE SEQUENCE [LARGE SCALE GENOMIC DNA]</scope>
    <source>
        <strain evidence="1">STM 7183</strain>
    </source>
</reference>
<comment type="caution">
    <text evidence="1">The sequence shown here is derived from an EMBL/GenBank/DDBJ whole genome shotgun (WGS) entry which is preliminary data.</text>
</comment>
<dbReference type="InterPro" id="IPR026325">
    <property type="entry name" value="DUF932"/>
</dbReference>
<evidence type="ECO:0008006" key="3">
    <source>
        <dbReference type="Google" id="ProtNLM"/>
    </source>
</evidence>
<protein>
    <recommendedName>
        <fullName evidence="3">DUF945 domain-containing protein</fullName>
    </recommendedName>
</protein>
<keyword evidence="2" id="KW-1185">Reference proteome</keyword>
<dbReference type="OrthoDB" id="4554729at2"/>
<dbReference type="RefSeq" id="WP_087739418.1">
    <property type="nucleotide sequence ID" value="NZ_CYGY02000094.1"/>
</dbReference>
<evidence type="ECO:0000313" key="2">
    <source>
        <dbReference type="Proteomes" id="UP000195569"/>
    </source>
</evidence>
<dbReference type="Pfam" id="PF06067">
    <property type="entry name" value="DUF932"/>
    <property type="match status" value="1"/>
</dbReference>
<gene>
    <name evidence="1" type="primary">yfjQ</name>
    <name evidence="1" type="ORF">BN2476_940049</name>
</gene>
<dbReference type="AlphaFoldDB" id="A0A1N7STX3"/>
<name>A0A1N7STX3_9BURK</name>